<proteinExistence type="evidence at transcript level"/>
<sequence>MNESTSFYIPLGVVSAFWFLVGVLGPIFVPRGPSKMYHKAFVYVYYTHCCLLLPILDRLLLSTVPSFLRTFIENEINTYHAATVDA</sequence>
<evidence type="ECO:0000256" key="1">
    <source>
        <dbReference type="SAM" id="Phobius"/>
    </source>
</evidence>
<reference evidence="2" key="1">
    <citation type="journal article" date="2009" name="Nature">
        <title>The Schistosoma japonicum genome reveals features of host-parasite interplay.</title>
        <authorList>
            <person name="Liu F."/>
            <person name="Zhou Y."/>
            <person name="Wang Z.Q."/>
            <person name="Lu G."/>
            <person name="Zheng H."/>
            <person name="Brindley P.J."/>
            <person name="McManus D.P."/>
            <person name="Blair D."/>
            <person name="Zhang Q.H."/>
            <person name="Zhong Y."/>
            <person name="Wang S."/>
            <person name="Han Z.G."/>
            <person name="Chen Z."/>
        </authorList>
    </citation>
    <scope>NUCLEOTIDE SEQUENCE</scope>
    <source>
        <strain evidence="2">Anhui</strain>
    </source>
</reference>
<dbReference type="AlphaFoldDB" id="C1L7A0"/>
<keyword evidence="1" id="KW-0812">Transmembrane</keyword>
<feature type="transmembrane region" description="Helical" evidence="1">
    <location>
        <begin position="41"/>
        <end position="61"/>
    </location>
</feature>
<keyword evidence="1" id="KW-0472">Membrane</keyword>
<feature type="transmembrane region" description="Helical" evidence="1">
    <location>
        <begin position="6"/>
        <end position="29"/>
    </location>
</feature>
<organism evidence="2">
    <name type="scientific">Schistosoma japonicum</name>
    <name type="common">Blood fluke</name>
    <dbReference type="NCBI Taxonomy" id="6182"/>
    <lineage>
        <taxon>Eukaryota</taxon>
        <taxon>Metazoa</taxon>
        <taxon>Spiralia</taxon>
        <taxon>Lophotrochozoa</taxon>
        <taxon>Platyhelminthes</taxon>
        <taxon>Trematoda</taxon>
        <taxon>Digenea</taxon>
        <taxon>Strigeidida</taxon>
        <taxon>Schistosomatoidea</taxon>
        <taxon>Schistosomatidae</taxon>
        <taxon>Schistosoma</taxon>
    </lineage>
</organism>
<keyword evidence="1" id="KW-1133">Transmembrane helix</keyword>
<evidence type="ECO:0000313" key="2">
    <source>
        <dbReference type="EMBL" id="CAX70578.1"/>
    </source>
</evidence>
<accession>C1L7A0</accession>
<name>C1L7A0_SCHJA</name>
<protein>
    <submittedName>
        <fullName evidence="2">Hypotheticial protein</fullName>
    </submittedName>
</protein>
<reference evidence="2" key="2">
    <citation type="submission" date="2009-03" db="EMBL/GenBank/DDBJ databases">
        <authorList>
            <person name="Gang L."/>
        </authorList>
    </citation>
    <scope>NUCLEOTIDE SEQUENCE</scope>
    <source>
        <strain evidence="2">Anhui</strain>
    </source>
</reference>
<dbReference type="EMBL" id="FN314846">
    <property type="protein sequence ID" value="CAX70578.1"/>
    <property type="molecule type" value="mRNA"/>
</dbReference>